<dbReference type="GO" id="GO:0003723">
    <property type="term" value="F:RNA binding"/>
    <property type="evidence" value="ECO:0007669"/>
    <property type="project" value="UniProtKB-UniRule"/>
</dbReference>
<evidence type="ECO:0000313" key="4">
    <source>
        <dbReference type="EMBL" id="RJE21713.1"/>
    </source>
</evidence>
<name>A0A3A2ZHF5_9EURO</name>
<evidence type="ECO:0000256" key="1">
    <source>
        <dbReference type="PROSITE-ProRule" id="PRU00529"/>
    </source>
</evidence>
<reference evidence="5" key="1">
    <citation type="submission" date="2017-02" db="EMBL/GenBank/DDBJ databases">
        <authorList>
            <person name="Tafer H."/>
            <person name="Lopandic K."/>
        </authorList>
    </citation>
    <scope>NUCLEOTIDE SEQUENCE [LARGE SCALE GENOMIC DNA]</scope>
    <source>
        <strain evidence="5">CBS 366.77</strain>
    </source>
</reference>
<dbReference type="OrthoDB" id="367221at2759"/>
<dbReference type="Pfam" id="PF02926">
    <property type="entry name" value="THUMP"/>
    <property type="match status" value="1"/>
</dbReference>
<feature type="domain" description="THUMP" evidence="3">
    <location>
        <begin position="129"/>
        <end position="234"/>
    </location>
</feature>
<evidence type="ECO:0000256" key="2">
    <source>
        <dbReference type="SAM" id="MobiDB-lite"/>
    </source>
</evidence>
<dbReference type="InterPro" id="IPR004114">
    <property type="entry name" value="THUMP_dom"/>
</dbReference>
<dbReference type="PANTHER" id="PTHR13452">
    <property type="entry name" value="THUMP DOMAIN CONTAINING PROTEIN 1-RELATED"/>
    <property type="match status" value="1"/>
</dbReference>
<dbReference type="CDD" id="cd11717">
    <property type="entry name" value="THUMP_THUMPD1_like"/>
    <property type="match status" value="1"/>
</dbReference>
<protein>
    <submittedName>
        <fullName evidence="4">THUMP domain protein</fullName>
    </submittedName>
</protein>
<evidence type="ECO:0000259" key="3">
    <source>
        <dbReference type="PROSITE" id="PS51165"/>
    </source>
</evidence>
<dbReference type="SUPFAM" id="SSF143437">
    <property type="entry name" value="THUMP domain-like"/>
    <property type="match status" value="1"/>
</dbReference>
<dbReference type="Gene3D" id="3.30.2300.10">
    <property type="entry name" value="THUMP superfamily"/>
    <property type="match status" value="1"/>
</dbReference>
<dbReference type="AlphaFoldDB" id="A0A3A2ZHF5"/>
<evidence type="ECO:0000313" key="5">
    <source>
        <dbReference type="Proteomes" id="UP000266188"/>
    </source>
</evidence>
<keyword evidence="5" id="KW-1185">Reference proteome</keyword>
<dbReference type="PROSITE" id="PS51165">
    <property type="entry name" value="THUMP"/>
    <property type="match status" value="1"/>
</dbReference>
<proteinExistence type="predicted"/>
<dbReference type="EMBL" id="MVGC01000210">
    <property type="protein sequence ID" value="RJE21713.1"/>
    <property type="molecule type" value="Genomic_DNA"/>
</dbReference>
<dbReference type="SMART" id="SM00981">
    <property type="entry name" value="THUMP"/>
    <property type="match status" value="1"/>
</dbReference>
<gene>
    <name evidence="4" type="ORF">PHISCL_05953</name>
</gene>
<dbReference type="PANTHER" id="PTHR13452:SF10">
    <property type="entry name" value="THUMP DOMAIN-CONTAINING PROTEIN 1"/>
    <property type="match status" value="1"/>
</dbReference>
<accession>A0A3A2ZHF5</accession>
<organism evidence="4 5">
    <name type="scientific">Aspergillus sclerotialis</name>
    <dbReference type="NCBI Taxonomy" id="2070753"/>
    <lineage>
        <taxon>Eukaryota</taxon>
        <taxon>Fungi</taxon>
        <taxon>Dikarya</taxon>
        <taxon>Ascomycota</taxon>
        <taxon>Pezizomycotina</taxon>
        <taxon>Eurotiomycetes</taxon>
        <taxon>Eurotiomycetidae</taxon>
        <taxon>Eurotiales</taxon>
        <taxon>Aspergillaceae</taxon>
        <taxon>Aspergillus</taxon>
        <taxon>Aspergillus subgen. Polypaecilum</taxon>
    </lineage>
</organism>
<dbReference type="FunFam" id="3.30.2300.10:FF:000001">
    <property type="entry name" value="THUMP domain-containing protein 1"/>
    <property type="match status" value="1"/>
</dbReference>
<sequence>MPDNNAASAAKRKKGNQSWRKPQGQIETGDSGVFVTCDMGREGKCTAEVLDIFSQAIEERNDGEKGQESEEDEDDIEAQIRKEVEGLKPGKDKPRKFQSIKVDVPCLTFVRLDKSIDPVELTHRLCVEARANPEKKRSRWIKRIIPVTSIRKTLSVDLEAFAKEILKPHFHSGGPPKKYAIRPSVRNNSTFNRDTVIKTVASAVGPGHRVDLKNYDLIILVDIVQNIIGMSVVGSDYDQLKRFNLAELYNPVSNEEAKEKTDSKS</sequence>
<comment type="caution">
    <text evidence="4">The sequence shown here is derived from an EMBL/GenBank/DDBJ whole genome shotgun (WGS) entry which is preliminary data.</text>
</comment>
<feature type="compositionally biased region" description="Polar residues" evidence="2">
    <location>
        <begin position="16"/>
        <end position="28"/>
    </location>
</feature>
<dbReference type="GO" id="GO:0006400">
    <property type="term" value="P:tRNA modification"/>
    <property type="evidence" value="ECO:0007669"/>
    <property type="project" value="InterPro"/>
</dbReference>
<dbReference type="STRING" id="2070753.A0A3A2ZHF5"/>
<dbReference type="InterPro" id="IPR040183">
    <property type="entry name" value="THUMPD1-like"/>
</dbReference>
<keyword evidence="1" id="KW-0694">RNA-binding</keyword>
<dbReference type="Proteomes" id="UP000266188">
    <property type="component" value="Unassembled WGS sequence"/>
</dbReference>
<feature type="region of interest" description="Disordered" evidence="2">
    <location>
        <begin position="1"/>
        <end position="31"/>
    </location>
</feature>